<evidence type="ECO:0000259" key="10">
    <source>
        <dbReference type="PROSITE" id="PS50165"/>
    </source>
</evidence>
<dbReference type="InterPro" id="IPR001162">
    <property type="entry name" value="UvrC_RNase_H_dom"/>
</dbReference>
<dbReference type="OrthoDB" id="9804933at2"/>
<keyword evidence="6" id="KW-0742">SOS response</keyword>
<gene>
    <name evidence="11" type="primary">uvrC</name>
    <name evidence="11" type="ORF">ETAA8_62300</name>
</gene>
<evidence type="ECO:0000256" key="4">
    <source>
        <dbReference type="ARBA" id="ARBA00022881"/>
    </source>
</evidence>
<dbReference type="GO" id="GO:0009381">
    <property type="term" value="F:excinuclease ABC activity"/>
    <property type="evidence" value="ECO:0007669"/>
    <property type="project" value="InterPro"/>
</dbReference>
<evidence type="ECO:0000259" key="9">
    <source>
        <dbReference type="PROSITE" id="PS50164"/>
    </source>
</evidence>
<keyword evidence="4" id="KW-0267">Excision nuclease</keyword>
<dbReference type="InterPro" id="IPR036876">
    <property type="entry name" value="UVR_dom_sf"/>
</dbReference>
<dbReference type="InterPro" id="IPR035901">
    <property type="entry name" value="GIY-YIG_endonuc_sf"/>
</dbReference>
<evidence type="ECO:0000256" key="5">
    <source>
        <dbReference type="ARBA" id="ARBA00023204"/>
    </source>
</evidence>
<feature type="domain" description="UvrC family homology region profile" evidence="10">
    <location>
        <begin position="280"/>
        <end position="443"/>
    </location>
</feature>
<dbReference type="Gene3D" id="4.10.860.10">
    <property type="entry name" value="UVR domain"/>
    <property type="match status" value="1"/>
</dbReference>
<dbReference type="CDD" id="cd10434">
    <property type="entry name" value="GIY-YIG_UvrC_Cho"/>
    <property type="match status" value="1"/>
</dbReference>
<dbReference type="PANTHER" id="PTHR30562">
    <property type="entry name" value="UVRC/OXIDOREDUCTASE"/>
    <property type="match status" value="1"/>
</dbReference>
<dbReference type="FunFam" id="3.40.1440.10:FF:000001">
    <property type="entry name" value="UvrABC system protein C"/>
    <property type="match status" value="1"/>
</dbReference>
<protein>
    <submittedName>
        <fullName evidence="11">UvrABC system protein C</fullName>
    </submittedName>
</protein>
<dbReference type="Proteomes" id="UP000315017">
    <property type="component" value="Chromosome"/>
</dbReference>
<dbReference type="PROSITE" id="PS50151">
    <property type="entry name" value="UVR"/>
    <property type="match status" value="1"/>
</dbReference>
<dbReference type="EMBL" id="CP036274">
    <property type="protein sequence ID" value="QDU31077.1"/>
    <property type="molecule type" value="Genomic_DNA"/>
</dbReference>
<keyword evidence="1" id="KW-0963">Cytoplasm</keyword>
<evidence type="ECO:0000313" key="11">
    <source>
        <dbReference type="EMBL" id="QDU31077.1"/>
    </source>
</evidence>
<dbReference type="GO" id="GO:0006289">
    <property type="term" value="P:nucleotide-excision repair"/>
    <property type="evidence" value="ECO:0007669"/>
    <property type="project" value="InterPro"/>
</dbReference>
<evidence type="ECO:0000313" key="12">
    <source>
        <dbReference type="Proteomes" id="UP000315017"/>
    </source>
</evidence>
<proteinExistence type="predicted"/>
<dbReference type="Gene3D" id="3.40.1440.10">
    <property type="entry name" value="GIY-YIG endonuclease"/>
    <property type="match status" value="1"/>
</dbReference>
<dbReference type="PANTHER" id="PTHR30562:SF1">
    <property type="entry name" value="UVRABC SYSTEM PROTEIN C"/>
    <property type="match status" value="1"/>
</dbReference>
<dbReference type="PROSITE" id="PS50165">
    <property type="entry name" value="UVRC"/>
    <property type="match status" value="1"/>
</dbReference>
<dbReference type="Pfam" id="PF01541">
    <property type="entry name" value="GIY-YIG"/>
    <property type="match status" value="1"/>
</dbReference>
<dbReference type="SUPFAM" id="SSF46600">
    <property type="entry name" value="C-terminal UvrC-binding domain of UvrB"/>
    <property type="match status" value="1"/>
</dbReference>
<dbReference type="InterPro" id="IPR001943">
    <property type="entry name" value="UVR_dom"/>
</dbReference>
<dbReference type="InterPro" id="IPR050066">
    <property type="entry name" value="UvrABC_protein_C"/>
</dbReference>
<evidence type="ECO:0000256" key="7">
    <source>
        <dbReference type="SAM" id="Coils"/>
    </source>
</evidence>
<dbReference type="GO" id="GO:0009432">
    <property type="term" value="P:SOS response"/>
    <property type="evidence" value="ECO:0007669"/>
    <property type="project" value="UniProtKB-KW"/>
</dbReference>
<dbReference type="KEGG" id="aagg:ETAA8_62300"/>
<dbReference type="InterPro" id="IPR000305">
    <property type="entry name" value="GIY-YIG_endonuc"/>
</dbReference>
<evidence type="ECO:0000256" key="2">
    <source>
        <dbReference type="ARBA" id="ARBA00022763"/>
    </source>
</evidence>
<evidence type="ECO:0000259" key="8">
    <source>
        <dbReference type="PROSITE" id="PS50151"/>
    </source>
</evidence>
<keyword evidence="12" id="KW-1185">Reference proteome</keyword>
<feature type="domain" description="UVR" evidence="8">
    <location>
        <begin position="284"/>
        <end position="319"/>
    </location>
</feature>
<dbReference type="RefSeq" id="WP_145097610.1">
    <property type="nucleotide sequence ID" value="NZ_CP036274.1"/>
</dbReference>
<dbReference type="GO" id="GO:0009380">
    <property type="term" value="C:excinuclease repair complex"/>
    <property type="evidence" value="ECO:0007669"/>
    <property type="project" value="TreeGrafter"/>
</dbReference>
<keyword evidence="2" id="KW-0227">DNA damage</keyword>
<keyword evidence="7" id="KW-0175">Coiled coil</keyword>
<dbReference type="AlphaFoldDB" id="A0A517YLH2"/>
<name>A0A517YLH2_9BACT</name>
<feature type="coiled-coil region" evidence="7">
    <location>
        <begin position="276"/>
        <end position="307"/>
    </location>
</feature>
<dbReference type="InterPro" id="IPR047296">
    <property type="entry name" value="GIY-YIG_UvrC_Cho"/>
</dbReference>
<evidence type="ECO:0000256" key="6">
    <source>
        <dbReference type="ARBA" id="ARBA00023236"/>
    </source>
</evidence>
<dbReference type="InterPro" id="IPR038476">
    <property type="entry name" value="UvrC_RNase_H_dom_sf"/>
</dbReference>
<reference evidence="11 12" key="1">
    <citation type="submission" date="2019-02" db="EMBL/GenBank/DDBJ databases">
        <title>Deep-cultivation of Planctomycetes and their phenomic and genomic characterization uncovers novel biology.</title>
        <authorList>
            <person name="Wiegand S."/>
            <person name="Jogler M."/>
            <person name="Boedeker C."/>
            <person name="Pinto D."/>
            <person name="Vollmers J."/>
            <person name="Rivas-Marin E."/>
            <person name="Kohn T."/>
            <person name="Peeters S.H."/>
            <person name="Heuer A."/>
            <person name="Rast P."/>
            <person name="Oberbeckmann S."/>
            <person name="Bunk B."/>
            <person name="Jeske O."/>
            <person name="Meyerdierks A."/>
            <person name="Storesund J.E."/>
            <person name="Kallscheuer N."/>
            <person name="Luecker S."/>
            <person name="Lage O.M."/>
            <person name="Pohl T."/>
            <person name="Merkel B.J."/>
            <person name="Hornburger P."/>
            <person name="Mueller R.-W."/>
            <person name="Bruemmer F."/>
            <person name="Labrenz M."/>
            <person name="Spormann A.M."/>
            <person name="Op den Camp H."/>
            <person name="Overmann J."/>
            <person name="Amann R."/>
            <person name="Jetten M.S.M."/>
            <person name="Mascher T."/>
            <person name="Medema M.H."/>
            <person name="Devos D.P."/>
            <person name="Kaster A.-K."/>
            <person name="Ovreas L."/>
            <person name="Rohde M."/>
            <person name="Galperin M.Y."/>
            <person name="Jogler C."/>
        </authorList>
    </citation>
    <scope>NUCLEOTIDE SEQUENCE [LARGE SCALE GENOMIC DNA]</scope>
    <source>
        <strain evidence="11 12">ETA_A8</strain>
    </source>
</reference>
<dbReference type="SUPFAM" id="SSF82771">
    <property type="entry name" value="GIY-YIG endonuclease"/>
    <property type="match status" value="1"/>
</dbReference>
<feature type="domain" description="GIY-YIG" evidence="9">
    <location>
        <begin position="90"/>
        <end position="169"/>
    </location>
</feature>
<sequence>MAADWDQDDAEDSAEDIVAAELQAAAAEAEEGPQPSEAEVDAALDQVAGPLAPDASLEEAAAAAEAAADPGYRYEFAFRRAAAKVREFPRAPGVYLFKDTSGITIYVGKAKNLRSRAGSYFLIGAQQERRTADWVLDIADADYIECESDVDALLMEARLIKDIQPKHNKELKDDKTFPYLMITKGEDFPRVEVTRQPPDRGVRLFGPFASAGALRGAMQVLQRIFKFRTCSLDIEENDERWKWFRPCLLASIQQCTAPCNLRISKEEYKHDIQRLVMFLEGNKKRLLKELREEMQTAAQAKQFENAARLRDEIKMLESLDRRGDIDVHAQPEVFYIDPKKGLAGLKKALKLAEVPRTIEGMDIAHLGGGETVASVVQFLDGLPFKPGYRRYKINGVSGIDDFRSLHEVVSRRYRKLSDEDEVFPDLLLIDGGKGQLNAALQAFRDQDITPPAILSLAKREEEIYLPDLDEPIRLSKNNFALRLLQYVRDEAHRFAQHYHHQLRRKSQLGDS</sequence>
<accession>A0A517YLH2</accession>
<dbReference type="Gene3D" id="3.30.420.340">
    <property type="entry name" value="UvrC, RNAse H endonuclease domain"/>
    <property type="match status" value="1"/>
</dbReference>
<evidence type="ECO:0000256" key="1">
    <source>
        <dbReference type="ARBA" id="ARBA00022490"/>
    </source>
</evidence>
<keyword evidence="3" id="KW-0228">DNA excision</keyword>
<dbReference type="Pfam" id="PF02151">
    <property type="entry name" value="UVR"/>
    <property type="match status" value="1"/>
</dbReference>
<organism evidence="11 12">
    <name type="scientific">Anatilimnocola aggregata</name>
    <dbReference type="NCBI Taxonomy" id="2528021"/>
    <lineage>
        <taxon>Bacteria</taxon>
        <taxon>Pseudomonadati</taxon>
        <taxon>Planctomycetota</taxon>
        <taxon>Planctomycetia</taxon>
        <taxon>Pirellulales</taxon>
        <taxon>Pirellulaceae</taxon>
        <taxon>Anatilimnocola</taxon>
    </lineage>
</organism>
<dbReference type="PROSITE" id="PS50164">
    <property type="entry name" value="GIY_YIG"/>
    <property type="match status" value="1"/>
</dbReference>
<dbReference type="Pfam" id="PF08459">
    <property type="entry name" value="UvrC_RNaseH_dom"/>
    <property type="match status" value="1"/>
</dbReference>
<dbReference type="SMART" id="SM00465">
    <property type="entry name" value="GIYc"/>
    <property type="match status" value="1"/>
</dbReference>
<evidence type="ECO:0000256" key="3">
    <source>
        <dbReference type="ARBA" id="ARBA00022769"/>
    </source>
</evidence>
<keyword evidence="5" id="KW-0234">DNA repair</keyword>